<comment type="caution">
    <text evidence="1">The sequence shown here is derived from an EMBL/GenBank/DDBJ whole genome shotgun (WGS) entry which is preliminary data.</text>
</comment>
<evidence type="ECO:0000313" key="1">
    <source>
        <dbReference type="EMBL" id="MFB9071142.1"/>
    </source>
</evidence>
<reference evidence="1 2" key="1">
    <citation type="submission" date="2024-09" db="EMBL/GenBank/DDBJ databases">
        <authorList>
            <person name="Sun Q."/>
            <person name="Mori K."/>
        </authorList>
    </citation>
    <scope>NUCLEOTIDE SEQUENCE [LARGE SCALE GENOMIC DNA]</scope>
    <source>
        <strain evidence="1 2">CCM 7609</strain>
    </source>
</reference>
<sequence length="50" mass="5522">MDTPVPYLHRFRWPAYRSVRSAPLSCSSCRGVRSSRIASAPANSPRSVTS</sequence>
<name>A0ABV5FWU4_9MICC</name>
<proteinExistence type="predicted"/>
<protein>
    <submittedName>
        <fullName evidence="1">Uncharacterized protein</fullName>
    </submittedName>
</protein>
<evidence type="ECO:0000313" key="2">
    <source>
        <dbReference type="Proteomes" id="UP001589575"/>
    </source>
</evidence>
<organism evidence="1 2">
    <name type="scientific">Citricoccus parietis</name>
    <dbReference type="NCBI Taxonomy" id="592307"/>
    <lineage>
        <taxon>Bacteria</taxon>
        <taxon>Bacillati</taxon>
        <taxon>Actinomycetota</taxon>
        <taxon>Actinomycetes</taxon>
        <taxon>Micrococcales</taxon>
        <taxon>Micrococcaceae</taxon>
        <taxon>Citricoccus</taxon>
    </lineage>
</organism>
<dbReference type="Proteomes" id="UP001589575">
    <property type="component" value="Unassembled WGS sequence"/>
</dbReference>
<gene>
    <name evidence="1" type="ORF">ACFFX0_08015</name>
</gene>
<keyword evidence="2" id="KW-1185">Reference proteome</keyword>
<accession>A0ABV5FWU4</accession>
<dbReference type="EMBL" id="JBHMFI010000001">
    <property type="protein sequence ID" value="MFB9071142.1"/>
    <property type="molecule type" value="Genomic_DNA"/>
</dbReference>